<keyword evidence="2" id="KW-1185">Reference proteome</keyword>
<evidence type="ECO:0000313" key="2">
    <source>
        <dbReference type="Proteomes" id="UP001479436"/>
    </source>
</evidence>
<accession>A0ABR2VVE4</accession>
<gene>
    <name evidence="1" type="ORF">K7432_010479</name>
</gene>
<comment type="caution">
    <text evidence="1">The sequence shown here is derived from an EMBL/GenBank/DDBJ whole genome shotgun (WGS) entry which is preliminary data.</text>
</comment>
<sequence length="150" mass="16591">MHEVSLSWSSRGLCGTFQNTCNNTSKAIASMDYLPYNPSSSFINSNKPRYDIPTSVSALLSLKTLNINDNDDGVRDRVRPLLPSPEHQNTLILKERRYSDDSLPYPSGSSSALEVLTCLTLATTPAPNKKRVTQSPLAHLLHDLTSFLLK</sequence>
<dbReference type="EMBL" id="JASJQH010007600">
    <property type="protein sequence ID" value="KAK9703948.1"/>
    <property type="molecule type" value="Genomic_DNA"/>
</dbReference>
<dbReference type="Proteomes" id="UP001479436">
    <property type="component" value="Unassembled WGS sequence"/>
</dbReference>
<proteinExistence type="predicted"/>
<protein>
    <submittedName>
        <fullName evidence="1">Uncharacterized protein</fullName>
    </submittedName>
</protein>
<organism evidence="1 2">
    <name type="scientific">Basidiobolus ranarum</name>
    <dbReference type="NCBI Taxonomy" id="34480"/>
    <lineage>
        <taxon>Eukaryota</taxon>
        <taxon>Fungi</taxon>
        <taxon>Fungi incertae sedis</taxon>
        <taxon>Zoopagomycota</taxon>
        <taxon>Entomophthoromycotina</taxon>
        <taxon>Basidiobolomycetes</taxon>
        <taxon>Basidiobolales</taxon>
        <taxon>Basidiobolaceae</taxon>
        <taxon>Basidiobolus</taxon>
    </lineage>
</organism>
<evidence type="ECO:0000313" key="1">
    <source>
        <dbReference type="EMBL" id="KAK9703948.1"/>
    </source>
</evidence>
<reference evidence="1 2" key="1">
    <citation type="submission" date="2023-04" db="EMBL/GenBank/DDBJ databases">
        <title>Genome of Basidiobolus ranarum AG-B5.</title>
        <authorList>
            <person name="Stajich J.E."/>
            <person name="Carter-House D."/>
            <person name="Gryganskyi A."/>
        </authorList>
    </citation>
    <scope>NUCLEOTIDE SEQUENCE [LARGE SCALE GENOMIC DNA]</scope>
    <source>
        <strain evidence="1 2">AG-B5</strain>
    </source>
</reference>
<name>A0ABR2VVE4_9FUNG</name>